<dbReference type="PIRSF" id="PIRSF039085">
    <property type="entry name" value="ABC_ATPase_HisP"/>
    <property type="match status" value="1"/>
</dbReference>
<dbReference type="InterPro" id="IPR003439">
    <property type="entry name" value="ABC_transporter-like_ATP-bd"/>
</dbReference>
<protein>
    <submittedName>
        <fullName evidence="10">Ectoine/hydroxyectoine ABC transporter ATP-binding protein EhuA</fullName>
    </submittedName>
</protein>
<accession>A0ABW3D9E5</accession>
<keyword evidence="6 10" id="KW-0067">ATP-binding</keyword>
<dbReference type="InterPro" id="IPR050086">
    <property type="entry name" value="MetN_ABC_transporter-like"/>
</dbReference>
<evidence type="ECO:0000313" key="10">
    <source>
        <dbReference type="EMBL" id="MFD0869087.1"/>
    </source>
</evidence>
<evidence type="ECO:0000259" key="9">
    <source>
        <dbReference type="PROSITE" id="PS50893"/>
    </source>
</evidence>
<sequence>MESDSGIQVIERDGLSALQGKSPAGPETSSPIVRYRKVSISFGDHQVLNEIDLDITPGEKVAVIGPSGSGKTTLARILMTLEEPTSGVIEVEGEPLWHKEVKGRLVRADEKHLHRVRSKIGMVFQHFNLFPHMTILRNVTEAPIHVLKVPKKEARQKAMEMLDKVGLADKADQYPAQLSGGQKQRVAIARALVMQPKVMLFDEPTSALDPELVGEVLKVIKDIALEGEMAMLLITHEMDFARDIADRVVFTDGGSIVEQGPPRQLFENPQSDRLQAFLSRFRNGYSGGTSA</sequence>
<evidence type="ECO:0000256" key="6">
    <source>
        <dbReference type="ARBA" id="ARBA00022840"/>
    </source>
</evidence>
<name>A0ABW3D9E5_9BACL</name>
<dbReference type="InterPro" id="IPR030679">
    <property type="entry name" value="ABC_ATPase_HisP-typ"/>
</dbReference>
<evidence type="ECO:0000256" key="1">
    <source>
        <dbReference type="ARBA" id="ARBA00004202"/>
    </source>
</evidence>
<feature type="domain" description="ABC transporter" evidence="9">
    <location>
        <begin position="33"/>
        <end position="278"/>
    </location>
</feature>
<comment type="subcellular location">
    <subcellularLocation>
        <location evidence="1">Cell membrane</location>
        <topology evidence="1">Peripheral membrane protein</topology>
    </subcellularLocation>
</comment>
<keyword evidence="5" id="KW-0547">Nucleotide-binding</keyword>
<keyword evidence="11" id="KW-1185">Reference proteome</keyword>
<dbReference type="InterPro" id="IPR003593">
    <property type="entry name" value="AAA+_ATPase"/>
</dbReference>
<keyword evidence="3" id="KW-0813">Transport</keyword>
<dbReference type="PROSITE" id="PS00211">
    <property type="entry name" value="ABC_TRANSPORTER_1"/>
    <property type="match status" value="1"/>
</dbReference>
<dbReference type="CDD" id="cd03262">
    <property type="entry name" value="ABC_HisP_GlnQ"/>
    <property type="match status" value="1"/>
</dbReference>
<gene>
    <name evidence="10" type="primary">ehuA</name>
    <name evidence="10" type="ORF">ACFQ03_07985</name>
</gene>
<evidence type="ECO:0000256" key="2">
    <source>
        <dbReference type="ARBA" id="ARBA00005417"/>
    </source>
</evidence>
<proteinExistence type="inferred from homology"/>
<dbReference type="PROSITE" id="PS50893">
    <property type="entry name" value="ABC_TRANSPORTER_2"/>
    <property type="match status" value="1"/>
</dbReference>
<evidence type="ECO:0000256" key="8">
    <source>
        <dbReference type="ARBA" id="ARBA00023136"/>
    </source>
</evidence>
<dbReference type="Proteomes" id="UP001597120">
    <property type="component" value="Unassembled WGS sequence"/>
</dbReference>
<dbReference type="NCBIfam" id="TIGR03005">
    <property type="entry name" value="ectoine_ehuA"/>
    <property type="match status" value="1"/>
</dbReference>
<evidence type="ECO:0000256" key="7">
    <source>
        <dbReference type="ARBA" id="ARBA00022970"/>
    </source>
</evidence>
<comment type="caution">
    <text evidence="10">The sequence shown here is derived from an EMBL/GenBank/DDBJ whole genome shotgun (WGS) entry which is preliminary data.</text>
</comment>
<evidence type="ECO:0000256" key="4">
    <source>
        <dbReference type="ARBA" id="ARBA00022475"/>
    </source>
</evidence>
<dbReference type="InterPro" id="IPR017871">
    <property type="entry name" value="ABC_transporter-like_CS"/>
</dbReference>
<reference evidence="11" key="1">
    <citation type="journal article" date="2019" name="Int. J. Syst. Evol. Microbiol.">
        <title>The Global Catalogue of Microorganisms (GCM) 10K type strain sequencing project: providing services to taxonomists for standard genome sequencing and annotation.</title>
        <authorList>
            <consortium name="The Broad Institute Genomics Platform"/>
            <consortium name="The Broad Institute Genome Sequencing Center for Infectious Disease"/>
            <person name="Wu L."/>
            <person name="Ma J."/>
        </authorList>
    </citation>
    <scope>NUCLEOTIDE SEQUENCE [LARGE SCALE GENOMIC DNA]</scope>
    <source>
        <strain evidence="11">CCUG 57263</strain>
    </source>
</reference>
<dbReference type="Pfam" id="PF00005">
    <property type="entry name" value="ABC_tran"/>
    <property type="match status" value="1"/>
</dbReference>
<keyword evidence="4" id="KW-1003">Cell membrane</keyword>
<dbReference type="InterPro" id="IPR027417">
    <property type="entry name" value="P-loop_NTPase"/>
</dbReference>
<keyword evidence="7" id="KW-0029">Amino-acid transport</keyword>
<dbReference type="EMBL" id="JBHTIU010000027">
    <property type="protein sequence ID" value="MFD0869087.1"/>
    <property type="molecule type" value="Genomic_DNA"/>
</dbReference>
<dbReference type="SUPFAM" id="SSF52540">
    <property type="entry name" value="P-loop containing nucleoside triphosphate hydrolases"/>
    <property type="match status" value="1"/>
</dbReference>
<dbReference type="PANTHER" id="PTHR43166:SF9">
    <property type="entry name" value="GLUTAMATE_ASPARTATE IMPORT ATP-BINDING PROTEIN GLTL"/>
    <property type="match status" value="1"/>
</dbReference>
<dbReference type="GO" id="GO:0005524">
    <property type="term" value="F:ATP binding"/>
    <property type="evidence" value="ECO:0007669"/>
    <property type="project" value="UniProtKB-KW"/>
</dbReference>
<organism evidence="10 11">
    <name type="scientific">Paenibacillus residui</name>
    <dbReference type="NCBI Taxonomy" id="629724"/>
    <lineage>
        <taxon>Bacteria</taxon>
        <taxon>Bacillati</taxon>
        <taxon>Bacillota</taxon>
        <taxon>Bacilli</taxon>
        <taxon>Bacillales</taxon>
        <taxon>Paenibacillaceae</taxon>
        <taxon>Paenibacillus</taxon>
    </lineage>
</organism>
<evidence type="ECO:0000313" key="11">
    <source>
        <dbReference type="Proteomes" id="UP001597120"/>
    </source>
</evidence>
<evidence type="ECO:0000256" key="5">
    <source>
        <dbReference type="ARBA" id="ARBA00022741"/>
    </source>
</evidence>
<comment type="similarity">
    <text evidence="2">Belongs to the ABC transporter superfamily.</text>
</comment>
<evidence type="ECO:0000256" key="3">
    <source>
        <dbReference type="ARBA" id="ARBA00022448"/>
    </source>
</evidence>
<dbReference type="InterPro" id="IPR014343">
    <property type="entry name" value="Ectoine_EhuA"/>
</dbReference>
<dbReference type="RefSeq" id="WP_144932605.1">
    <property type="nucleotide sequence ID" value="NZ_JBHTIU010000027.1"/>
</dbReference>
<dbReference type="SMART" id="SM00382">
    <property type="entry name" value="AAA"/>
    <property type="match status" value="1"/>
</dbReference>
<dbReference type="Gene3D" id="3.40.50.300">
    <property type="entry name" value="P-loop containing nucleotide triphosphate hydrolases"/>
    <property type="match status" value="1"/>
</dbReference>
<dbReference type="PANTHER" id="PTHR43166">
    <property type="entry name" value="AMINO ACID IMPORT ATP-BINDING PROTEIN"/>
    <property type="match status" value="1"/>
</dbReference>
<keyword evidence="8" id="KW-0472">Membrane</keyword>